<dbReference type="OrthoDB" id="9786439at2"/>
<feature type="transmembrane region" description="Helical" evidence="8">
    <location>
        <begin position="234"/>
        <end position="257"/>
    </location>
</feature>
<keyword evidence="7 8" id="KW-0472">Membrane</keyword>
<protein>
    <submittedName>
        <fullName evidence="9">Transporter</fullName>
    </submittedName>
</protein>
<evidence type="ECO:0000256" key="5">
    <source>
        <dbReference type="ARBA" id="ARBA00022692"/>
    </source>
</evidence>
<dbReference type="InterPro" id="IPR038770">
    <property type="entry name" value="Na+/solute_symporter_sf"/>
</dbReference>
<dbReference type="Proteomes" id="UP000078070">
    <property type="component" value="Chromosome"/>
</dbReference>
<keyword evidence="4" id="KW-1003">Cell membrane</keyword>
<evidence type="ECO:0000256" key="8">
    <source>
        <dbReference type="SAM" id="Phobius"/>
    </source>
</evidence>
<evidence type="ECO:0000256" key="7">
    <source>
        <dbReference type="ARBA" id="ARBA00023136"/>
    </source>
</evidence>
<feature type="transmembrane region" description="Helical" evidence="8">
    <location>
        <begin position="263"/>
        <end position="282"/>
    </location>
</feature>
<dbReference type="AlphaFoldDB" id="A0A1A9F290"/>
<evidence type="ECO:0000313" key="10">
    <source>
        <dbReference type="Proteomes" id="UP000078070"/>
    </source>
</evidence>
<dbReference type="Pfam" id="PF03547">
    <property type="entry name" value="Mem_trans"/>
    <property type="match status" value="1"/>
</dbReference>
<keyword evidence="3" id="KW-0813">Transport</keyword>
<evidence type="ECO:0000256" key="1">
    <source>
        <dbReference type="ARBA" id="ARBA00004651"/>
    </source>
</evidence>
<gene>
    <name evidence="9" type="ORF">A8C75_18885</name>
</gene>
<evidence type="ECO:0000313" key="9">
    <source>
        <dbReference type="EMBL" id="ANG64336.1"/>
    </source>
</evidence>
<dbReference type="InterPro" id="IPR004776">
    <property type="entry name" value="Mem_transp_PIN-like"/>
</dbReference>
<sequence>MELYLQSLQFTAGIVTPIFVIVLLGFLLRRQRLIDEAFINTSSRLVFMVALPTLVFMSIASTDFQAVFNPALLGFVFLGTLLSFLVIWWLAARRITDPADLGAFVQGAFRSNFGIIGMALSYNLFGDSGLSQAAMILALVIPMYNVLSVVVLTVTANQGTASGVSLLGILRAIALNPLIIAVVLALPFSYYGLHLPAALDTTGKYFANLTLPLALLAIGGALDLKSLRNSSMTAFWATFTKLLILPLLMVPVAAALGFSGTELTLLFVLFSSPTAAAAFVMARAMGANAQLTANIILTTTLGSILTLSAGIFVLRLLAVI</sequence>
<evidence type="ECO:0000256" key="2">
    <source>
        <dbReference type="ARBA" id="ARBA00010145"/>
    </source>
</evidence>
<proteinExistence type="inferred from homology"/>
<keyword evidence="5 8" id="KW-0812">Transmembrane</keyword>
<accession>A0A1A9F290</accession>
<dbReference type="GO" id="GO:0055085">
    <property type="term" value="P:transmembrane transport"/>
    <property type="evidence" value="ECO:0007669"/>
    <property type="project" value="InterPro"/>
</dbReference>
<reference evidence="10" key="1">
    <citation type="submission" date="2016-05" db="EMBL/GenBank/DDBJ databases">
        <authorList>
            <person name="Baek K."/>
            <person name="Yang S.-J."/>
        </authorList>
    </citation>
    <scope>NUCLEOTIDE SEQUENCE [LARGE SCALE GENOMIC DNA]</scope>
    <source>
        <strain evidence="10">ST58-10</strain>
    </source>
</reference>
<dbReference type="EMBL" id="CP015839">
    <property type="protein sequence ID" value="ANG64336.1"/>
    <property type="molecule type" value="Genomic_DNA"/>
</dbReference>
<feature type="transmembrane region" description="Helical" evidence="8">
    <location>
        <begin position="294"/>
        <end position="318"/>
    </location>
</feature>
<name>A0A1A9F290_9GAMM</name>
<feature type="transmembrane region" description="Helical" evidence="8">
    <location>
        <begin position="134"/>
        <end position="156"/>
    </location>
</feature>
<organism evidence="9 10">
    <name type="scientific">Marinobacterium aestuarii</name>
    <dbReference type="NCBI Taxonomy" id="1821621"/>
    <lineage>
        <taxon>Bacteria</taxon>
        <taxon>Pseudomonadati</taxon>
        <taxon>Pseudomonadota</taxon>
        <taxon>Gammaproteobacteria</taxon>
        <taxon>Oceanospirillales</taxon>
        <taxon>Oceanospirillaceae</taxon>
        <taxon>Marinobacterium</taxon>
    </lineage>
</organism>
<evidence type="ECO:0000256" key="3">
    <source>
        <dbReference type="ARBA" id="ARBA00022448"/>
    </source>
</evidence>
<dbReference type="PANTHER" id="PTHR36838:SF4">
    <property type="entry name" value="AUXIN EFFLUX CARRIER FAMILY PROTEIN"/>
    <property type="match status" value="1"/>
</dbReference>
<dbReference type="GO" id="GO:0005886">
    <property type="term" value="C:plasma membrane"/>
    <property type="evidence" value="ECO:0007669"/>
    <property type="project" value="UniProtKB-SubCell"/>
</dbReference>
<feature type="transmembrane region" description="Helical" evidence="8">
    <location>
        <begin position="168"/>
        <end position="193"/>
    </location>
</feature>
<evidence type="ECO:0000256" key="6">
    <source>
        <dbReference type="ARBA" id="ARBA00022989"/>
    </source>
</evidence>
<dbReference type="KEGG" id="mars:A8C75_18885"/>
<dbReference type="STRING" id="1821621.A8C75_18885"/>
<keyword evidence="6 8" id="KW-1133">Transmembrane helix</keyword>
<comment type="subcellular location">
    <subcellularLocation>
        <location evidence="1">Cell membrane</location>
        <topology evidence="1">Multi-pass membrane protein</topology>
    </subcellularLocation>
</comment>
<dbReference type="Gene3D" id="1.20.1530.20">
    <property type="match status" value="1"/>
</dbReference>
<feature type="transmembrane region" description="Helical" evidence="8">
    <location>
        <begin position="205"/>
        <end position="222"/>
    </location>
</feature>
<evidence type="ECO:0000256" key="4">
    <source>
        <dbReference type="ARBA" id="ARBA00022475"/>
    </source>
</evidence>
<dbReference type="PANTHER" id="PTHR36838">
    <property type="entry name" value="AUXIN EFFLUX CARRIER FAMILY PROTEIN"/>
    <property type="match status" value="1"/>
</dbReference>
<feature type="transmembrane region" description="Helical" evidence="8">
    <location>
        <begin position="71"/>
        <end position="91"/>
    </location>
</feature>
<keyword evidence="10" id="KW-1185">Reference proteome</keyword>
<feature type="transmembrane region" description="Helical" evidence="8">
    <location>
        <begin position="6"/>
        <end position="28"/>
    </location>
</feature>
<reference evidence="9 10" key="2">
    <citation type="journal article" date="2018" name="Int. J. Syst. Evol. Microbiol.">
        <title>Marinobacterium aestuarii sp. nov., a benzene-degrading marine bacterium isolated from estuary sediment.</title>
        <authorList>
            <person name="Bae S.S."/>
            <person name="Jung J."/>
            <person name="Chung D."/>
            <person name="Baek K."/>
        </authorList>
    </citation>
    <scope>NUCLEOTIDE SEQUENCE [LARGE SCALE GENOMIC DNA]</scope>
    <source>
        <strain evidence="9 10">ST58-10</strain>
    </source>
</reference>
<feature type="transmembrane region" description="Helical" evidence="8">
    <location>
        <begin position="37"/>
        <end position="59"/>
    </location>
</feature>
<comment type="similarity">
    <text evidence="2">Belongs to the auxin efflux carrier (TC 2.A.69) family.</text>
</comment>
<dbReference type="RefSeq" id="WP_067385851.1">
    <property type="nucleotide sequence ID" value="NZ_CP015839.1"/>
</dbReference>